<dbReference type="EMBL" id="LNQE01001603">
    <property type="protein sequence ID" value="KUG14936.1"/>
    <property type="molecule type" value="Genomic_DNA"/>
</dbReference>
<accession>A0A0W8F202</accession>
<organism evidence="1">
    <name type="scientific">hydrocarbon metagenome</name>
    <dbReference type="NCBI Taxonomy" id="938273"/>
    <lineage>
        <taxon>unclassified sequences</taxon>
        <taxon>metagenomes</taxon>
        <taxon>ecological metagenomes</taxon>
    </lineage>
</organism>
<proteinExistence type="predicted"/>
<gene>
    <name evidence="1" type="ORF">ASZ90_015417</name>
</gene>
<name>A0A0W8F202_9ZZZZ</name>
<sequence>MRNLKKAMGGARLLQALRFLPGAGAGYTRGKSPECQRRIP</sequence>
<protein>
    <submittedName>
        <fullName evidence="1">Uncharacterized protein</fullName>
    </submittedName>
</protein>
<reference evidence="1" key="1">
    <citation type="journal article" date="2015" name="Proc. Natl. Acad. Sci. U.S.A.">
        <title>Networks of energetic and metabolic interactions define dynamics in microbial communities.</title>
        <authorList>
            <person name="Embree M."/>
            <person name="Liu J.K."/>
            <person name="Al-Bassam M.M."/>
            <person name="Zengler K."/>
        </authorList>
    </citation>
    <scope>NUCLEOTIDE SEQUENCE</scope>
</reference>
<dbReference type="AlphaFoldDB" id="A0A0W8F202"/>
<comment type="caution">
    <text evidence="1">The sequence shown here is derived from an EMBL/GenBank/DDBJ whole genome shotgun (WGS) entry which is preliminary data.</text>
</comment>
<evidence type="ECO:0000313" key="1">
    <source>
        <dbReference type="EMBL" id="KUG14936.1"/>
    </source>
</evidence>